<dbReference type="CDD" id="cd08589">
    <property type="entry name" value="PI-PLCc_SaPLC1_like"/>
    <property type="match status" value="1"/>
</dbReference>
<reference evidence="3" key="1">
    <citation type="submission" date="2020-01" db="EMBL/GenBank/DDBJ databases">
        <authorList>
            <consortium name="DOE Joint Genome Institute"/>
            <person name="Haridas S."/>
            <person name="Albert R."/>
            <person name="Binder M."/>
            <person name="Bloem J."/>
            <person name="Labutti K."/>
            <person name="Salamov A."/>
            <person name="Andreopoulos B."/>
            <person name="Baker S.E."/>
            <person name="Barry K."/>
            <person name="Bills G."/>
            <person name="Bluhm B.H."/>
            <person name="Cannon C."/>
            <person name="Castanera R."/>
            <person name="Culley D.E."/>
            <person name="Daum C."/>
            <person name="Ezra D."/>
            <person name="Gonzalez J.B."/>
            <person name="Henrissat B."/>
            <person name="Kuo A."/>
            <person name="Liang C."/>
            <person name="Lipzen A."/>
            <person name="Lutzoni F."/>
            <person name="Magnuson J."/>
            <person name="Mondo S."/>
            <person name="Nolan M."/>
            <person name="Ohm R."/>
            <person name="Pangilinan J."/>
            <person name="Park H.-J."/>
            <person name="Ramirez L."/>
            <person name="Alfaro M."/>
            <person name="Sun H."/>
            <person name="Tritt A."/>
            <person name="Yoshinaga Y."/>
            <person name="Zwiers L.-H."/>
            <person name="Turgeon B.G."/>
            <person name="Goodwin S.B."/>
            <person name="Spatafora J.W."/>
            <person name="Crous P.W."/>
            <person name="Grigoriev I.V."/>
        </authorList>
    </citation>
    <scope>NUCLEOTIDE SEQUENCE</scope>
    <source>
        <strain evidence="3">CBS 342.82</strain>
    </source>
</reference>
<dbReference type="Pfam" id="PF16670">
    <property type="entry name" value="PI-PLC-C1"/>
    <property type="match status" value="1"/>
</dbReference>
<dbReference type="RefSeq" id="XP_033460213.1">
    <property type="nucleotide sequence ID" value="XM_033599773.1"/>
</dbReference>
<sequence>MRSRTFCGLAVALGLAHTTTAATAGNASELRMNQIQVVGTHNSYHREISYAERTVFEKFVPGFQNLYYSHAKWADQFDHQAVRSGEIDLHSDTVGGLYAQPLIWKLSNLTNETIPWRDDNMLKPGLKVFHVTDLDTNSICYTFVECLQQLKAWSDDHPNHLPLTFDLELKTDAFACAVGGVCADEAKDWTLDRILNIDKEIRSVLSAEKLIVPDDVRRDGLTLEQSILQHGWPTLGASRGKFMFYFDNEPSTSIRNLYTANGHESLQNRTVWTNSNEGSADAAFIKYNNPNVTEIQRLVRKGYFIRTRADDPIATVLSRNTTTRDNAFLSAAQIVSTDFPQYGMSARWDWDYAVQLEGGKVARCNPVSAPAWCRDEMLRDTPDNTYTRYRPWWPF</sequence>
<dbReference type="GO" id="GO:0008081">
    <property type="term" value="F:phosphoric diester hydrolase activity"/>
    <property type="evidence" value="ECO:0007669"/>
    <property type="project" value="InterPro"/>
</dbReference>
<keyword evidence="2" id="KW-1185">Reference proteome</keyword>
<feature type="chain" id="PRO_5026912300" description="PLC-like phosphodiesterase" evidence="1">
    <location>
        <begin position="22"/>
        <end position="395"/>
    </location>
</feature>
<protein>
    <recommendedName>
        <fullName evidence="4">PLC-like phosphodiesterase</fullName>
    </recommendedName>
</protein>
<accession>A0A6J3M8L8</accession>
<evidence type="ECO:0000256" key="1">
    <source>
        <dbReference type="SAM" id="SignalP"/>
    </source>
</evidence>
<dbReference type="InterPro" id="IPR017946">
    <property type="entry name" value="PLC-like_Pdiesterase_TIM-brl"/>
</dbReference>
<reference evidence="3" key="3">
    <citation type="submission" date="2025-08" db="UniProtKB">
        <authorList>
            <consortium name="RefSeq"/>
        </authorList>
    </citation>
    <scope>IDENTIFICATION</scope>
    <source>
        <strain evidence="3">CBS 342.82</strain>
    </source>
</reference>
<evidence type="ECO:0000313" key="3">
    <source>
        <dbReference type="RefSeq" id="XP_033460213.1"/>
    </source>
</evidence>
<dbReference type="Gene3D" id="3.20.20.190">
    <property type="entry name" value="Phosphatidylinositol (PI) phosphodiesterase"/>
    <property type="match status" value="1"/>
</dbReference>
<dbReference type="SUPFAM" id="SSF51695">
    <property type="entry name" value="PLC-like phosphodiesterases"/>
    <property type="match status" value="1"/>
</dbReference>
<evidence type="ECO:0008006" key="4">
    <source>
        <dbReference type="Google" id="ProtNLM"/>
    </source>
</evidence>
<dbReference type="OrthoDB" id="2017497at2759"/>
<name>A0A6J3M8L8_9PEZI</name>
<dbReference type="AlphaFoldDB" id="A0A6J3M8L8"/>
<dbReference type="Proteomes" id="UP000504637">
    <property type="component" value="Unplaced"/>
</dbReference>
<organism evidence="3">
    <name type="scientific">Dissoconium aciculare CBS 342.82</name>
    <dbReference type="NCBI Taxonomy" id="1314786"/>
    <lineage>
        <taxon>Eukaryota</taxon>
        <taxon>Fungi</taxon>
        <taxon>Dikarya</taxon>
        <taxon>Ascomycota</taxon>
        <taxon>Pezizomycotina</taxon>
        <taxon>Dothideomycetes</taxon>
        <taxon>Dothideomycetidae</taxon>
        <taxon>Mycosphaerellales</taxon>
        <taxon>Dissoconiaceae</taxon>
        <taxon>Dissoconium</taxon>
    </lineage>
</organism>
<evidence type="ECO:0000313" key="2">
    <source>
        <dbReference type="Proteomes" id="UP000504637"/>
    </source>
</evidence>
<feature type="signal peptide" evidence="1">
    <location>
        <begin position="1"/>
        <end position="21"/>
    </location>
</feature>
<keyword evidence="1" id="KW-0732">Signal</keyword>
<dbReference type="GO" id="GO:0006629">
    <property type="term" value="P:lipid metabolic process"/>
    <property type="evidence" value="ECO:0007669"/>
    <property type="project" value="InterPro"/>
</dbReference>
<dbReference type="GeneID" id="54357572"/>
<proteinExistence type="predicted"/>
<reference evidence="3" key="2">
    <citation type="submission" date="2020-04" db="EMBL/GenBank/DDBJ databases">
        <authorList>
            <consortium name="NCBI Genome Project"/>
        </authorList>
    </citation>
    <scope>NUCLEOTIDE SEQUENCE</scope>
    <source>
        <strain evidence="3">CBS 342.82</strain>
    </source>
</reference>
<dbReference type="InterPro" id="IPR032075">
    <property type="entry name" value="PI-PLC-C1"/>
</dbReference>
<gene>
    <name evidence="3" type="ORF">K489DRAFT_226461</name>
</gene>